<keyword evidence="4 5" id="KW-0472">Membrane</keyword>
<feature type="transmembrane region" description="Helical" evidence="5">
    <location>
        <begin position="126"/>
        <end position="145"/>
    </location>
</feature>
<feature type="transmembrane region" description="Helical" evidence="5">
    <location>
        <begin position="103"/>
        <end position="119"/>
    </location>
</feature>
<dbReference type="InterPro" id="IPR007016">
    <property type="entry name" value="O-antigen_ligase-rel_domated"/>
</dbReference>
<dbReference type="KEGG" id="pacr:FXN63_17605"/>
<feature type="transmembrane region" description="Helical" evidence="5">
    <location>
        <begin position="238"/>
        <end position="254"/>
    </location>
</feature>
<keyword evidence="2 5" id="KW-0812">Transmembrane</keyword>
<dbReference type="GO" id="GO:0016020">
    <property type="term" value="C:membrane"/>
    <property type="evidence" value="ECO:0007669"/>
    <property type="project" value="UniProtKB-SubCell"/>
</dbReference>
<evidence type="ECO:0000313" key="7">
    <source>
        <dbReference type="EMBL" id="QEI07451.1"/>
    </source>
</evidence>
<dbReference type="RefSeq" id="WP_148816498.1">
    <property type="nucleotide sequence ID" value="NZ_CP043046.1"/>
</dbReference>
<accession>A0A5C0B3T1</accession>
<dbReference type="Pfam" id="PF04932">
    <property type="entry name" value="Wzy_C"/>
    <property type="match status" value="1"/>
</dbReference>
<feature type="transmembrane region" description="Helical" evidence="5">
    <location>
        <begin position="215"/>
        <end position="231"/>
    </location>
</feature>
<evidence type="ECO:0000256" key="4">
    <source>
        <dbReference type="ARBA" id="ARBA00023136"/>
    </source>
</evidence>
<sequence>MQVRLPTRRSVDALTGWSAAIAVCLLPALTLTIRGSANRILLVLLLCAAIAAVVSHRTPDARFGALARRYWALYAAMTSLLVAAAVSTLAWGERDMSVLDTPTRVAVFGLVFFAVMGAPRKLLKQFQWGCVIGAIAAALMLAVALQANGGERPLQVGFTNLLAFSNIALLLGLFSFLSISWSNWQSNAGKLCVLVKIGAGTAGLLASYASGSRGGWLALPVMALVLLVQYRGSWRIKVLALLLVVTAVLSAYHFNPKVQMRTAAAHTEITEYLDGKNLDSSVGTRLQLWNAAWLTFTQHPLIGVSRQNYKQTMSELAQRGVLTPTAAAFGHSHNELMFNLATLGLLGVASMLSIWLVPAVVFASAARSMNPDKRIAGTMGLFLTLGFMVFGLTEVMFTVSMVAAFYTVVAATLLAIIVKADEDGRGKWDNAAA</sequence>
<feature type="transmembrane region" description="Helical" evidence="5">
    <location>
        <begin position="191"/>
        <end position="209"/>
    </location>
</feature>
<gene>
    <name evidence="7" type="ORF">FXN63_17605</name>
</gene>
<feature type="transmembrane region" description="Helical" evidence="5">
    <location>
        <begin position="70"/>
        <end position="91"/>
    </location>
</feature>
<dbReference type="AlphaFoldDB" id="A0A5C0B3T1"/>
<dbReference type="GO" id="GO:0016874">
    <property type="term" value="F:ligase activity"/>
    <property type="evidence" value="ECO:0007669"/>
    <property type="project" value="UniProtKB-KW"/>
</dbReference>
<evidence type="ECO:0000313" key="8">
    <source>
        <dbReference type="Proteomes" id="UP000325161"/>
    </source>
</evidence>
<feature type="transmembrane region" description="Helical" evidence="5">
    <location>
        <begin position="157"/>
        <end position="179"/>
    </location>
</feature>
<dbReference type="PANTHER" id="PTHR37422">
    <property type="entry name" value="TEICHURONIC ACID BIOSYNTHESIS PROTEIN TUAE"/>
    <property type="match status" value="1"/>
</dbReference>
<evidence type="ECO:0000256" key="5">
    <source>
        <dbReference type="SAM" id="Phobius"/>
    </source>
</evidence>
<feature type="transmembrane region" description="Helical" evidence="5">
    <location>
        <begin position="39"/>
        <end position="58"/>
    </location>
</feature>
<dbReference type="InterPro" id="IPR051533">
    <property type="entry name" value="WaaL-like"/>
</dbReference>
<name>A0A5C0B3T1_9BURK</name>
<evidence type="ECO:0000256" key="1">
    <source>
        <dbReference type="ARBA" id="ARBA00004141"/>
    </source>
</evidence>
<dbReference type="Proteomes" id="UP000325161">
    <property type="component" value="Chromosome"/>
</dbReference>
<feature type="transmembrane region" description="Helical" evidence="5">
    <location>
        <begin position="399"/>
        <end position="418"/>
    </location>
</feature>
<comment type="subcellular location">
    <subcellularLocation>
        <location evidence="1">Membrane</location>
        <topology evidence="1">Multi-pass membrane protein</topology>
    </subcellularLocation>
</comment>
<evidence type="ECO:0000256" key="2">
    <source>
        <dbReference type="ARBA" id="ARBA00022692"/>
    </source>
</evidence>
<keyword evidence="7" id="KW-0436">Ligase</keyword>
<proteinExistence type="predicted"/>
<feature type="transmembrane region" description="Helical" evidence="5">
    <location>
        <begin position="340"/>
        <end position="363"/>
    </location>
</feature>
<dbReference type="PANTHER" id="PTHR37422:SF23">
    <property type="entry name" value="TEICHURONIC ACID BIOSYNTHESIS PROTEIN TUAE"/>
    <property type="match status" value="1"/>
</dbReference>
<keyword evidence="3 5" id="KW-1133">Transmembrane helix</keyword>
<feature type="transmembrane region" description="Helical" evidence="5">
    <location>
        <begin position="375"/>
        <end position="393"/>
    </location>
</feature>
<dbReference type="OrthoDB" id="8576060at2"/>
<evidence type="ECO:0000256" key="3">
    <source>
        <dbReference type="ARBA" id="ARBA00022989"/>
    </source>
</evidence>
<dbReference type="EMBL" id="CP043046">
    <property type="protein sequence ID" value="QEI07451.1"/>
    <property type="molecule type" value="Genomic_DNA"/>
</dbReference>
<evidence type="ECO:0000259" key="6">
    <source>
        <dbReference type="Pfam" id="PF04932"/>
    </source>
</evidence>
<keyword evidence="8" id="KW-1185">Reference proteome</keyword>
<feature type="domain" description="O-antigen ligase-related" evidence="6">
    <location>
        <begin position="204"/>
        <end position="350"/>
    </location>
</feature>
<reference evidence="7 8" key="1">
    <citation type="submission" date="2019-08" db="EMBL/GenBank/DDBJ databases">
        <title>Amphibian skin-associated Pigmentiphaga: genome sequence and occurrence across geography and hosts.</title>
        <authorList>
            <person name="Bletz M.C."/>
            <person name="Bunk B."/>
            <person name="Sproeer C."/>
            <person name="Biwer P."/>
            <person name="Reiter S."/>
            <person name="Rabemananjara F.C.E."/>
            <person name="Schulz S."/>
            <person name="Overmann J."/>
            <person name="Vences M."/>
        </authorList>
    </citation>
    <scope>NUCLEOTIDE SEQUENCE [LARGE SCALE GENOMIC DNA]</scope>
    <source>
        <strain evidence="7 8">Mada1488</strain>
    </source>
</reference>
<organism evidence="7 8">
    <name type="scientific">Pigmentiphaga aceris</name>
    <dbReference type="NCBI Taxonomy" id="1940612"/>
    <lineage>
        <taxon>Bacteria</taxon>
        <taxon>Pseudomonadati</taxon>
        <taxon>Pseudomonadota</taxon>
        <taxon>Betaproteobacteria</taxon>
        <taxon>Burkholderiales</taxon>
        <taxon>Alcaligenaceae</taxon>
        <taxon>Pigmentiphaga</taxon>
    </lineage>
</organism>
<protein>
    <submittedName>
        <fullName evidence="7">O-antigen ligase family protein</fullName>
    </submittedName>
</protein>
<feature type="transmembrane region" description="Helical" evidence="5">
    <location>
        <begin position="12"/>
        <end position="33"/>
    </location>
</feature>